<dbReference type="PANTHER" id="PTHR46911">
    <property type="match status" value="1"/>
</dbReference>
<dbReference type="InterPro" id="IPR000891">
    <property type="entry name" value="PYR_CT"/>
</dbReference>
<dbReference type="GO" id="GO:0003985">
    <property type="term" value="F:acetyl-CoA C-acetyltransferase activity"/>
    <property type="evidence" value="ECO:0007669"/>
    <property type="project" value="UniProtKB-UniRule"/>
</dbReference>
<keyword evidence="10" id="KW-0238">DNA-binding</keyword>
<dbReference type="Pfam" id="PF22615">
    <property type="entry name" value="IPMS_D2"/>
    <property type="match status" value="1"/>
</dbReference>
<dbReference type="InterPro" id="IPR013785">
    <property type="entry name" value="Aldolase_TIM"/>
</dbReference>
<proteinExistence type="inferred from homology"/>
<dbReference type="SMART" id="SM00342">
    <property type="entry name" value="HTH_ARAC"/>
    <property type="match status" value="1"/>
</dbReference>
<keyword evidence="16" id="KW-0012">Acyltransferase</keyword>
<dbReference type="SUPFAM" id="SSF89000">
    <property type="entry name" value="post-HMGL domain-like"/>
    <property type="match status" value="1"/>
</dbReference>
<dbReference type="InterPro" id="IPR054692">
    <property type="entry name" value="LeuA-like_post-cat"/>
</dbReference>
<feature type="domain" description="Pyruvate carboxyltransferase" evidence="15">
    <location>
        <begin position="47"/>
        <end position="320"/>
    </location>
</feature>
<dbReference type="GO" id="GO:0043565">
    <property type="term" value="F:sequence-specific DNA binding"/>
    <property type="evidence" value="ECO:0007669"/>
    <property type="project" value="InterPro"/>
</dbReference>
<comment type="subunit">
    <text evidence="13">Homodimer.</text>
</comment>
<dbReference type="PROSITE" id="PS00815">
    <property type="entry name" value="AIPM_HOMOCIT_SYNTH_1"/>
    <property type="match status" value="1"/>
</dbReference>
<dbReference type="EMBL" id="LZZI01000065">
    <property type="protein sequence ID" value="OOM59806.1"/>
    <property type="molecule type" value="Genomic_DNA"/>
</dbReference>
<comment type="pathway">
    <text evidence="2 13">Amino-acid biosynthesis; L-leucine biosynthesis; L-leucine from 3-methyl-2-oxobutanoate: step 1/4.</text>
</comment>
<keyword evidence="11" id="KW-0804">Transcription</keyword>
<dbReference type="SMART" id="SM00917">
    <property type="entry name" value="LeuA_dimer"/>
    <property type="match status" value="1"/>
</dbReference>
<evidence type="ECO:0000313" key="17">
    <source>
        <dbReference type="Proteomes" id="UP000190973"/>
    </source>
</evidence>
<keyword evidence="9" id="KW-0805">Transcription regulation</keyword>
<sequence length="683" mass="77800">MYVSAFVKLLYWGVIGLENFQKYKRMYFMPPKVTYDWVKKDYIDKAPRWCSVDLRDGNQSLIEPMSLEEKLEFFNMLVKIGFKEIEVGFPAASETEYQFIRTLIEENMIPNDVSIQVLTQAREHIIRKTFQAVKGAPHAVIHLYNSTSVAQREQVFGKSKDEIKQLAVNGAKLLKEIAEEEKGNYSFQYSPESFPGTEVDYAVEVCNAVLDVWKPTKEEKAIINIPTTVENAMPHVFACQVEYIHKNLKYRDAVTLCLHPHNDRGSGVSDAEFGILAGADRIEGTLFGNGERTGNLDIVTVAMNLYSHGVDPNLNFRNMPEIVENYERLTSMQVGMRQPYAGELVFTAFSGSHQDAISKGIKWRENKECTYWEVPYLPIDPMDVGRQYDSDVIRINSQSGKGGVAYILQKNFGISLPKQMQEAFGYTVKDVSDKAHRELTPEGIYKILEEKFIRNSHVFQIPECHFIQGEEMAADTTICHGGKIQCITAHGNGRLDAVSNAIKQYFDIDYELDVYEEHSLTRGSSSKAVTYVGIKCHNKLYWGVGIENDIINSSIAALAVAVNQLEEIKNMKRSDSRMTEVLNYIQSNYKTVTLEKLSETFYLSKPYLSKYIKESTNSTFVDIVKQIRMDKAKSLLKGSGMTVENIAEQVGYENVEHFIRLFKKAYGITPVEFRNNIPKRMEQ</sequence>
<feature type="region of interest" description="Regulatory domain" evidence="13">
    <location>
        <begin position="455"/>
        <end position="683"/>
    </location>
</feature>
<dbReference type="GO" id="GO:0009098">
    <property type="term" value="P:L-leucine biosynthetic process"/>
    <property type="evidence" value="ECO:0007669"/>
    <property type="project" value="UniProtKB-UniRule"/>
</dbReference>
<dbReference type="InterPro" id="IPR039371">
    <property type="entry name" value="LeuA_N_DRE-TIM"/>
</dbReference>
<dbReference type="PANTHER" id="PTHR46911:SF1">
    <property type="entry name" value="2-ISOPROPYLMALATE SYNTHASE"/>
    <property type="match status" value="1"/>
</dbReference>
<evidence type="ECO:0000313" key="16">
    <source>
        <dbReference type="EMBL" id="OOM59806.1"/>
    </source>
</evidence>
<dbReference type="SUPFAM" id="SSF46689">
    <property type="entry name" value="Homeodomain-like"/>
    <property type="match status" value="1"/>
</dbReference>
<dbReference type="AlphaFoldDB" id="A0A1S8S2W8"/>
<evidence type="ECO:0000256" key="3">
    <source>
        <dbReference type="ARBA" id="ARBA00009767"/>
    </source>
</evidence>
<evidence type="ECO:0000256" key="7">
    <source>
        <dbReference type="ARBA" id="ARBA00022679"/>
    </source>
</evidence>
<dbReference type="InterPro" id="IPR020449">
    <property type="entry name" value="Tscrpt_reg_AraC-type_HTH"/>
</dbReference>
<dbReference type="NCBIfam" id="NF002991">
    <property type="entry name" value="PRK03739.1"/>
    <property type="match status" value="1"/>
</dbReference>
<dbReference type="CDD" id="cd07942">
    <property type="entry name" value="DRE_TIM_LeuA"/>
    <property type="match status" value="1"/>
</dbReference>
<dbReference type="Gene3D" id="1.10.10.60">
    <property type="entry name" value="Homeodomain-like"/>
    <property type="match status" value="2"/>
</dbReference>
<dbReference type="GO" id="GO:0000287">
    <property type="term" value="F:magnesium ion binding"/>
    <property type="evidence" value="ECO:0007669"/>
    <property type="project" value="UniProtKB-UniRule"/>
</dbReference>
<dbReference type="PROSITE" id="PS01124">
    <property type="entry name" value="HTH_ARAC_FAMILY_2"/>
    <property type="match status" value="1"/>
</dbReference>
<name>A0A1S8S2W8_CLOBE</name>
<dbReference type="Pfam" id="PF00682">
    <property type="entry name" value="HMGL-like"/>
    <property type="match status" value="1"/>
</dbReference>
<protein>
    <recommendedName>
        <fullName evidence="4 13">2-isopropylmalate synthase</fullName>
        <ecNumber evidence="4 13">2.3.3.13</ecNumber>
    </recommendedName>
    <alternativeName>
        <fullName evidence="13">Alpha-IPM synthase</fullName>
    </alternativeName>
    <alternativeName>
        <fullName evidence="13">Alpha-isopropylmalate synthase</fullName>
    </alternativeName>
</protein>
<evidence type="ECO:0000256" key="5">
    <source>
        <dbReference type="ARBA" id="ARBA00022430"/>
    </source>
</evidence>
<dbReference type="GO" id="GO:0003852">
    <property type="term" value="F:2-isopropylmalate synthase activity"/>
    <property type="evidence" value="ECO:0007669"/>
    <property type="project" value="UniProtKB-UniRule"/>
</dbReference>
<evidence type="ECO:0000256" key="12">
    <source>
        <dbReference type="ARBA" id="ARBA00023304"/>
    </source>
</evidence>
<keyword evidence="13" id="KW-0963">Cytoplasm</keyword>
<dbReference type="InterPro" id="IPR009057">
    <property type="entry name" value="Homeodomain-like_sf"/>
</dbReference>
<accession>A0A1S8S2W8</accession>
<comment type="catalytic activity">
    <reaction evidence="1 13">
        <text>3-methyl-2-oxobutanoate + acetyl-CoA + H2O = (2S)-2-isopropylmalate + CoA + H(+)</text>
        <dbReference type="Rhea" id="RHEA:21524"/>
        <dbReference type="ChEBI" id="CHEBI:1178"/>
        <dbReference type="ChEBI" id="CHEBI:11851"/>
        <dbReference type="ChEBI" id="CHEBI:15377"/>
        <dbReference type="ChEBI" id="CHEBI:15378"/>
        <dbReference type="ChEBI" id="CHEBI:57287"/>
        <dbReference type="ChEBI" id="CHEBI:57288"/>
        <dbReference type="EC" id="2.3.3.13"/>
    </reaction>
</comment>
<keyword evidence="8 13" id="KW-0479">Metal-binding</keyword>
<organism evidence="16 17">
    <name type="scientific">Clostridium beijerinckii</name>
    <name type="common">Clostridium MP</name>
    <dbReference type="NCBI Taxonomy" id="1520"/>
    <lineage>
        <taxon>Bacteria</taxon>
        <taxon>Bacillati</taxon>
        <taxon>Bacillota</taxon>
        <taxon>Clostridia</taxon>
        <taxon>Eubacteriales</taxon>
        <taxon>Clostridiaceae</taxon>
        <taxon>Clostridium</taxon>
    </lineage>
</organism>
<feature type="binding site" evidence="13">
    <location>
        <position position="295"/>
    </location>
    <ligand>
        <name>Mg(2+)</name>
        <dbReference type="ChEBI" id="CHEBI:18420"/>
    </ligand>
</feature>
<dbReference type="Gene3D" id="3.30.160.270">
    <property type="match status" value="1"/>
</dbReference>
<evidence type="ECO:0000256" key="9">
    <source>
        <dbReference type="ARBA" id="ARBA00023015"/>
    </source>
</evidence>
<keyword evidence="5 13" id="KW-0432">Leucine biosynthesis</keyword>
<dbReference type="PROSITE" id="PS50991">
    <property type="entry name" value="PYR_CT"/>
    <property type="match status" value="1"/>
</dbReference>
<evidence type="ECO:0000256" key="1">
    <source>
        <dbReference type="ARBA" id="ARBA00000064"/>
    </source>
</evidence>
<evidence type="ECO:0000256" key="6">
    <source>
        <dbReference type="ARBA" id="ARBA00022605"/>
    </source>
</evidence>
<feature type="binding site" evidence="13">
    <location>
        <position position="56"/>
    </location>
    <ligand>
        <name>Mg(2+)</name>
        <dbReference type="ChEBI" id="CHEBI:18420"/>
    </ligand>
</feature>
<dbReference type="InterPro" id="IPR018060">
    <property type="entry name" value="HTH_AraC"/>
</dbReference>
<evidence type="ECO:0000259" key="15">
    <source>
        <dbReference type="PROSITE" id="PS50991"/>
    </source>
</evidence>
<dbReference type="Gene3D" id="3.20.20.70">
    <property type="entry name" value="Aldolase class I"/>
    <property type="match status" value="1"/>
</dbReference>
<feature type="binding site" evidence="13">
    <location>
        <position position="259"/>
    </location>
    <ligand>
        <name>Mg(2+)</name>
        <dbReference type="ChEBI" id="CHEBI:18420"/>
    </ligand>
</feature>
<comment type="caution">
    <text evidence="16">The sequence shown here is derived from an EMBL/GenBank/DDBJ whole genome shotgun (WGS) entry which is preliminary data.</text>
</comment>
<dbReference type="InterPro" id="IPR013709">
    <property type="entry name" value="2-isopropylmalate_synth_dimer"/>
</dbReference>
<dbReference type="PROSITE" id="PS00816">
    <property type="entry name" value="AIPM_HOMOCIT_SYNTH_2"/>
    <property type="match status" value="1"/>
</dbReference>
<dbReference type="InterPro" id="IPR018062">
    <property type="entry name" value="HTH_AraC-typ_CS"/>
</dbReference>
<dbReference type="PRINTS" id="PR00032">
    <property type="entry name" value="HTHARAC"/>
</dbReference>
<dbReference type="HAMAP" id="MF_00572">
    <property type="entry name" value="LeuA_type2"/>
    <property type="match status" value="1"/>
</dbReference>
<dbReference type="PROSITE" id="PS00041">
    <property type="entry name" value="HTH_ARAC_FAMILY_1"/>
    <property type="match status" value="1"/>
</dbReference>
<dbReference type="SUPFAM" id="SSF110921">
    <property type="entry name" value="2-isopropylmalate synthase LeuA, allosteric (dimerisation) domain"/>
    <property type="match status" value="1"/>
</dbReference>
<evidence type="ECO:0000256" key="11">
    <source>
        <dbReference type="ARBA" id="ARBA00023163"/>
    </source>
</evidence>
<reference evidence="16 17" key="1">
    <citation type="submission" date="2016-05" db="EMBL/GenBank/DDBJ databases">
        <title>Microbial solvent formation.</title>
        <authorList>
            <person name="Poehlein A."/>
            <person name="Montoya Solano J.D."/>
            <person name="Flitsch S."/>
            <person name="Krabben P."/>
            <person name="Duerre P."/>
            <person name="Daniel R."/>
        </authorList>
    </citation>
    <scope>NUCLEOTIDE SEQUENCE [LARGE SCALE GENOMIC DNA]</scope>
    <source>
        <strain evidence="16 17">DSM 53</strain>
    </source>
</reference>
<dbReference type="InterPro" id="IPR005668">
    <property type="entry name" value="IPM_Synthase"/>
</dbReference>
<dbReference type="InterPro" id="IPR036230">
    <property type="entry name" value="LeuA_allosteric_dom_sf"/>
</dbReference>
<keyword evidence="6 13" id="KW-0028">Amino-acid biosynthesis</keyword>
<feature type="domain" description="HTH araC/xylS-type" evidence="14">
    <location>
        <begin position="579"/>
        <end position="676"/>
    </location>
</feature>
<keyword evidence="7 13" id="KW-0808">Transferase</keyword>
<keyword evidence="12 13" id="KW-0100">Branched-chain amino acid biosynthesis</keyword>
<dbReference type="GO" id="GO:0005737">
    <property type="term" value="C:cytoplasm"/>
    <property type="evidence" value="ECO:0007669"/>
    <property type="project" value="UniProtKB-SubCell"/>
</dbReference>
<dbReference type="GO" id="GO:0003700">
    <property type="term" value="F:DNA-binding transcription factor activity"/>
    <property type="evidence" value="ECO:0007669"/>
    <property type="project" value="InterPro"/>
</dbReference>
<comment type="subcellular location">
    <subcellularLocation>
        <location evidence="13">Cytoplasm</location>
    </subcellularLocation>
</comment>
<dbReference type="EC" id="2.3.3.13" evidence="4 13"/>
<comment type="cofactor">
    <cofactor evidence="13">
        <name>Mg(2+)</name>
        <dbReference type="ChEBI" id="CHEBI:18420"/>
    </cofactor>
</comment>
<evidence type="ECO:0000256" key="2">
    <source>
        <dbReference type="ARBA" id="ARBA00004689"/>
    </source>
</evidence>
<gene>
    <name evidence="16" type="primary">leuA_4</name>
    <name evidence="13" type="synonym">leuA</name>
    <name evidence="16" type="ORF">CLBCK_32520</name>
</gene>
<dbReference type="SUPFAM" id="SSF51569">
    <property type="entry name" value="Aldolase"/>
    <property type="match status" value="1"/>
</dbReference>
<evidence type="ECO:0000256" key="4">
    <source>
        <dbReference type="ARBA" id="ARBA00012973"/>
    </source>
</evidence>
<comment type="function">
    <text evidence="13">Catalyzes the condensation of the acetyl group of acetyl-CoA with 3-methyl-2-oxobutanoate (2-ketoisovalerate) to form 3-carboxy-3-hydroxy-4-methylpentanoate (2-isopropylmalate).</text>
</comment>
<dbReference type="Pfam" id="PF08502">
    <property type="entry name" value="LeuA_dimer"/>
    <property type="match status" value="1"/>
</dbReference>
<dbReference type="Proteomes" id="UP000190973">
    <property type="component" value="Unassembled WGS sequence"/>
</dbReference>
<evidence type="ECO:0000256" key="13">
    <source>
        <dbReference type="HAMAP-Rule" id="MF_00572"/>
    </source>
</evidence>
<dbReference type="Pfam" id="PF12833">
    <property type="entry name" value="HTH_18"/>
    <property type="match status" value="1"/>
</dbReference>
<dbReference type="InterPro" id="IPR002034">
    <property type="entry name" value="AIPM/Hcit_synth_CS"/>
</dbReference>
<evidence type="ECO:0000256" key="8">
    <source>
        <dbReference type="ARBA" id="ARBA00022723"/>
    </source>
</evidence>
<keyword evidence="13" id="KW-0460">Magnesium</keyword>
<evidence type="ECO:0000259" key="14">
    <source>
        <dbReference type="PROSITE" id="PS01124"/>
    </source>
</evidence>
<comment type="similarity">
    <text evidence="3 13">Belongs to the alpha-IPM synthase/homocitrate synthase family. LeuA type 2 subfamily.</text>
</comment>
<evidence type="ECO:0000256" key="10">
    <source>
        <dbReference type="ARBA" id="ARBA00023125"/>
    </source>
</evidence>
<dbReference type="UniPathway" id="UPA00048">
    <property type="reaction ID" value="UER00070"/>
</dbReference>
<feature type="binding site" evidence="13">
    <location>
        <position position="261"/>
    </location>
    <ligand>
        <name>Mg(2+)</name>
        <dbReference type="ChEBI" id="CHEBI:18420"/>
    </ligand>
</feature>